<feature type="region of interest" description="Disordered" evidence="1">
    <location>
        <begin position="628"/>
        <end position="667"/>
    </location>
</feature>
<dbReference type="InterPro" id="IPR018712">
    <property type="entry name" value="Tle1-like_cat"/>
</dbReference>
<evidence type="ECO:0000313" key="3">
    <source>
        <dbReference type="EMBL" id="EUN24869.1"/>
    </source>
</evidence>
<protein>
    <recommendedName>
        <fullName evidence="2">T6SS Phospholipase effector Tle1-like catalytic domain-containing protein</fullName>
    </recommendedName>
</protein>
<feature type="region of interest" description="Disordered" evidence="1">
    <location>
        <begin position="305"/>
        <end position="379"/>
    </location>
</feature>
<dbReference type="RefSeq" id="XP_014554447.1">
    <property type="nucleotide sequence ID" value="XM_014698961.1"/>
</dbReference>
<sequence>MTSKNTEQLRSQMPVPQLATSIRSENPMDYGATPHRQGHVTKKFVLCFDGTGNKFSGTDSDSNILKIYRMLDRNGDDQFHYYQPGIGTYITKANGSMTRTGRWERFQSWYAKAKDSAIGTSFDMHVMAGYKFLMRYYTPGDDIYFFGFSRGAYTARFLAEMLDHVGLLSAGNEEMCQFAWKTFQKWQCRVPEEEKNRKPGEKSEKHKQLEFMCAFRETFSRPVKPIRFLGLFDTVNSVPAFENAWMQRSRFPYTARSSARVIRHAVSIDERRAKFRQDLISQEKPDRSMYYKHRHKHLNQMKDMVHSHGDHEHVDEKDNHGEEDRGRSENLIPPERFRNPHDTSGVRSSSKGYNNRSPTPSMRSVDARATYNSEDEEGEQDIKEVWFPGCHADIGGGWPIDDGDAALSHVPLVWMVREAQKAGLEFDEEKLEALSCCHENAMPSGGTHTHNDVPTIEVDPASPSATDADAITSSGITGYTDDETILLHHRETPDTHFHQHLNAAATKGRIHDVLQFNNGVNRMGVISWNIMEYLPFRRMDLQEDGSWKAIRWPLPKGETRDIPANAVIHCSVIKRMRADPKYRPGNLIVGGGGRGVRTAPCDYGMGKWVVSCEEGHHVGECFVRRHPPERTKTDETTGGRKGSKGSKGSKEDYIGARRTSCGTNCEE</sequence>
<dbReference type="Pfam" id="PF09994">
    <property type="entry name" value="T6SS_Tle1-like_cat"/>
    <property type="match status" value="1"/>
</dbReference>
<dbReference type="OrthoDB" id="3162439at2759"/>
<feature type="domain" description="T6SS Phospholipase effector Tle1-like catalytic" evidence="2">
    <location>
        <begin position="42"/>
        <end position="418"/>
    </location>
</feature>
<dbReference type="EMBL" id="KI968760">
    <property type="protein sequence ID" value="EUN24869.1"/>
    <property type="molecule type" value="Genomic_DNA"/>
</dbReference>
<organism evidence="3 4">
    <name type="scientific">Bipolaris victoriae (strain FI3)</name>
    <name type="common">Victoria blight of oats agent</name>
    <name type="synonym">Cochliobolus victoriae</name>
    <dbReference type="NCBI Taxonomy" id="930091"/>
    <lineage>
        <taxon>Eukaryota</taxon>
        <taxon>Fungi</taxon>
        <taxon>Dikarya</taxon>
        <taxon>Ascomycota</taxon>
        <taxon>Pezizomycotina</taxon>
        <taxon>Dothideomycetes</taxon>
        <taxon>Pleosporomycetidae</taxon>
        <taxon>Pleosporales</taxon>
        <taxon>Pleosporineae</taxon>
        <taxon>Pleosporaceae</taxon>
        <taxon>Bipolaris</taxon>
    </lineage>
</organism>
<dbReference type="PANTHER" id="PTHR33840">
    <property type="match status" value="1"/>
</dbReference>
<dbReference type="HOGENOM" id="CLU_005049_0_1_1"/>
<feature type="compositionally biased region" description="Polar residues" evidence="1">
    <location>
        <begin position="345"/>
        <end position="362"/>
    </location>
</feature>
<proteinExistence type="predicted"/>
<accession>W7ECX0</accession>
<dbReference type="GeneID" id="26248785"/>
<feature type="compositionally biased region" description="Basic and acidic residues" evidence="1">
    <location>
        <begin position="305"/>
        <end position="328"/>
    </location>
</feature>
<feature type="compositionally biased region" description="Basic and acidic residues" evidence="1">
    <location>
        <begin position="628"/>
        <end position="638"/>
    </location>
</feature>
<dbReference type="AlphaFoldDB" id="W7ECX0"/>
<dbReference type="PANTHER" id="PTHR33840:SF2">
    <property type="entry name" value="TLE1 PHOSPHOLIPASE DOMAIN-CONTAINING PROTEIN"/>
    <property type="match status" value="1"/>
</dbReference>
<gene>
    <name evidence="3" type="ORF">COCVIDRAFT_104887</name>
</gene>
<reference evidence="3 4" key="1">
    <citation type="journal article" date="2013" name="PLoS Genet.">
        <title>Comparative genome structure, secondary metabolite, and effector coding capacity across Cochliobolus pathogens.</title>
        <authorList>
            <person name="Condon B.J."/>
            <person name="Leng Y."/>
            <person name="Wu D."/>
            <person name="Bushley K.E."/>
            <person name="Ohm R.A."/>
            <person name="Otillar R."/>
            <person name="Martin J."/>
            <person name="Schackwitz W."/>
            <person name="Grimwood J."/>
            <person name="MohdZainudin N."/>
            <person name="Xue C."/>
            <person name="Wang R."/>
            <person name="Manning V.A."/>
            <person name="Dhillon B."/>
            <person name="Tu Z.J."/>
            <person name="Steffenson B.J."/>
            <person name="Salamov A."/>
            <person name="Sun H."/>
            <person name="Lowry S."/>
            <person name="LaButti K."/>
            <person name="Han J."/>
            <person name="Copeland A."/>
            <person name="Lindquist E."/>
            <person name="Barry K."/>
            <person name="Schmutz J."/>
            <person name="Baker S.E."/>
            <person name="Ciuffetti L.M."/>
            <person name="Grigoriev I.V."/>
            <person name="Zhong S."/>
            <person name="Turgeon B.G."/>
        </authorList>
    </citation>
    <scope>NUCLEOTIDE SEQUENCE [LARGE SCALE GENOMIC DNA]</scope>
    <source>
        <strain evidence="3 4">FI3</strain>
    </source>
</reference>
<evidence type="ECO:0000259" key="2">
    <source>
        <dbReference type="Pfam" id="PF09994"/>
    </source>
</evidence>
<evidence type="ECO:0000313" key="4">
    <source>
        <dbReference type="Proteomes" id="UP000054337"/>
    </source>
</evidence>
<keyword evidence="4" id="KW-1185">Reference proteome</keyword>
<name>W7ECX0_BIPV3</name>
<evidence type="ECO:0000256" key="1">
    <source>
        <dbReference type="SAM" id="MobiDB-lite"/>
    </source>
</evidence>
<dbReference type="Proteomes" id="UP000054337">
    <property type="component" value="Unassembled WGS sequence"/>
</dbReference>